<reference evidence="2" key="1">
    <citation type="submission" date="2020-08" db="EMBL/GenBank/DDBJ databases">
        <title>Genome public.</title>
        <authorList>
            <person name="Liu C."/>
            <person name="Sun Q."/>
        </authorList>
    </citation>
    <scope>NUCLEOTIDE SEQUENCE</scope>
    <source>
        <strain evidence="2">BX5</strain>
    </source>
</reference>
<protein>
    <submittedName>
        <fullName evidence="2">N-acetyltransferase</fullName>
    </submittedName>
</protein>
<dbReference type="RefSeq" id="WP_186877504.1">
    <property type="nucleotide sequence ID" value="NZ_JACOPN010000001.1"/>
</dbReference>
<comment type="caution">
    <text evidence="2">The sequence shown here is derived from an EMBL/GenBank/DDBJ whole genome shotgun (WGS) entry which is preliminary data.</text>
</comment>
<dbReference type="SUPFAM" id="SSF55729">
    <property type="entry name" value="Acyl-CoA N-acyltransferases (Nat)"/>
    <property type="match status" value="1"/>
</dbReference>
<dbReference type="PROSITE" id="PS51186">
    <property type="entry name" value="GNAT"/>
    <property type="match status" value="1"/>
</dbReference>
<dbReference type="InterPro" id="IPR000182">
    <property type="entry name" value="GNAT_dom"/>
</dbReference>
<dbReference type="InterPro" id="IPR016181">
    <property type="entry name" value="Acyl_CoA_acyltransferase"/>
</dbReference>
<proteinExistence type="predicted"/>
<dbReference type="Proteomes" id="UP000602260">
    <property type="component" value="Unassembled WGS sequence"/>
</dbReference>
<evidence type="ECO:0000259" key="1">
    <source>
        <dbReference type="PROSITE" id="PS51186"/>
    </source>
</evidence>
<organism evidence="2 3">
    <name type="scientific">Flintibacter faecis</name>
    <dbReference type="NCBI Taxonomy" id="2763047"/>
    <lineage>
        <taxon>Bacteria</taxon>
        <taxon>Bacillati</taxon>
        <taxon>Bacillota</taxon>
        <taxon>Clostridia</taxon>
        <taxon>Eubacteriales</taxon>
        <taxon>Flintibacter</taxon>
    </lineage>
</organism>
<evidence type="ECO:0000313" key="2">
    <source>
        <dbReference type="EMBL" id="MBC5716005.1"/>
    </source>
</evidence>
<evidence type="ECO:0000313" key="3">
    <source>
        <dbReference type="Proteomes" id="UP000602260"/>
    </source>
</evidence>
<dbReference type="EMBL" id="JACOPN010000001">
    <property type="protein sequence ID" value="MBC5716005.1"/>
    <property type="molecule type" value="Genomic_DNA"/>
</dbReference>
<accession>A0A8J6IX62</accession>
<keyword evidence="3" id="KW-1185">Reference proteome</keyword>
<sequence length="161" mass="18274">MIRGAQQADWQDITDIYTIARSFMRQAGNPTQWGDKNPDPAVIRRDMAEGNFYVLEREGRVQAVFSFLPGEDPTYGEIDGAWLSDGPYCTIHRVASRGEAHGLTGEIFHWCMDRCGHLRIDTHADNKPMRRAIEKFGFVYCGIIKAHDGTPRIAFEKIEQA</sequence>
<dbReference type="Gene3D" id="3.40.630.30">
    <property type="match status" value="1"/>
</dbReference>
<feature type="domain" description="N-acetyltransferase" evidence="1">
    <location>
        <begin position="1"/>
        <end position="161"/>
    </location>
</feature>
<name>A0A8J6IX62_9FIRM</name>
<gene>
    <name evidence="2" type="ORF">H8S55_01460</name>
</gene>
<dbReference type="AlphaFoldDB" id="A0A8J6IX62"/>
<dbReference type="GO" id="GO:0016747">
    <property type="term" value="F:acyltransferase activity, transferring groups other than amino-acyl groups"/>
    <property type="evidence" value="ECO:0007669"/>
    <property type="project" value="InterPro"/>
</dbReference>